<dbReference type="Gene3D" id="3.40.190.100">
    <property type="entry name" value="Glycine betaine-binding periplasmic protein, domain 2"/>
    <property type="match status" value="1"/>
</dbReference>
<evidence type="ECO:0000313" key="5">
    <source>
        <dbReference type="Proteomes" id="UP000033608"/>
    </source>
</evidence>
<accession>A0A0F5LT10</accession>
<dbReference type="STRING" id="1121477.SAMN02745223_03786"/>
<proteinExistence type="predicted"/>
<organism evidence="3 5">
    <name type="scientific">Devosia limi DSM 17137</name>
    <dbReference type="NCBI Taxonomy" id="1121477"/>
    <lineage>
        <taxon>Bacteria</taxon>
        <taxon>Pseudomonadati</taxon>
        <taxon>Pseudomonadota</taxon>
        <taxon>Alphaproteobacteria</taxon>
        <taxon>Hyphomicrobiales</taxon>
        <taxon>Devosiaceae</taxon>
        <taxon>Devosia</taxon>
    </lineage>
</organism>
<dbReference type="AlphaFoldDB" id="A0A0F5LT10"/>
<keyword evidence="5" id="KW-1185">Reference proteome</keyword>
<feature type="chain" id="PRO_5015038328" evidence="1">
    <location>
        <begin position="23"/>
        <end position="343"/>
    </location>
</feature>
<feature type="signal peptide" evidence="1">
    <location>
        <begin position="1"/>
        <end position="22"/>
    </location>
</feature>
<dbReference type="Proteomes" id="UP000033608">
    <property type="component" value="Unassembled WGS sequence"/>
</dbReference>
<sequence length="343" mass="36518">MKICIVGAVLLALSLASQPALAQFTVLDEAQEQVGAPEAPAAVPPPICGTQPLAIARMSWMSGALLAEIHARILAREFGCDTKITPGDLAAIGSAMGTTGQPAVAPELWIGRIAEVWNPAIKAQMVRPATTTYAESSFEGWFTPGYVAGVHPELTGAAALRAVAPTLGGGAKIRFISCPSDWGCSVINRNLVRAFGLDGVLEIIEPANRFEMDSLIAEAVSRTEPIVFYYWQPNAVLAQFDFKPLGLGEYNAEAFKCLAQLACAQPVPSAFAPESVVVALAEWVFTDIPAIASYFQRTTLPLAEMNILLARLNEPGATVEGIADQFVAERRDIWGHWVGTGTP</sequence>
<evidence type="ECO:0000256" key="1">
    <source>
        <dbReference type="SAM" id="SignalP"/>
    </source>
</evidence>
<dbReference type="OrthoDB" id="9786266at2"/>
<protein>
    <submittedName>
        <fullName evidence="4">Glycine betaine/proline transport system substrate-binding protein</fullName>
    </submittedName>
</protein>
<evidence type="ECO:0000313" key="4">
    <source>
        <dbReference type="EMBL" id="SHF88249.1"/>
    </source>
</evidence>
<dbReference type="EMBL" id="LAJF01000059">
    <property type="protein sequence ID" value="KKB85279.1"/>
    <property type="molecule type" value="Genomic_DNA"/>
</dbReference>
<reference evidence="3 5" key="1">
    <citation type="submission" date="2015-03" db="EMBL/GenBank/DDBJ databases">
        <authorList>
            <person name="Hassan Y.I."/>
            <person name="Lepp D."/>
            <person name="Zhou T."/>
        </authorList>
    </citation>
    <scope>NUCLEOTIDE SEQUENCE [LARGE SCALE GENOMIC DNA]</scope>
    <source>
        <strain evidence="3 5">DSM 17137</strain>
    </source>
</reference>
<dbReference type="RefSeq" id="WP_046134585.1">
    <property type="nucleotide sequence ID" value="NZ_FQVC01000016.1"/>
</dbReference>
<keyword evidence="1" id="KW-0732">Signal</keyword>
<gene>
    <name evidence="4" type="ORF">SAMN02745223_03786</name>
    <name evidence="3" type="ORF">VW29_06920</name>
</gene>
<evidence type="ECO:0000313" key="6">
    <source>
        <dbReference type="Proteomes" id="UP000184533"/>
    </source>
</evidence>
<dbReference type="Proteomes" id="UP000184533">
    <property type="component" value="Unassembled WGS sequence"/>
</dbReference>
<dbReference type="GO" id="GO:0043190">
    <property type="term" value="C:ATP-binding cassette (ABC) transporter complex"/>
    <property type="evidence" value="ECO:0007669"/>
    <property type="project" value="InterPro"/>
</dbReference>
<evidence type="ECO:0000259" key="2">
    <source>
        <dbReference type="Pfam" id="PF04069"/>
    </source>
</evidence>
<dbReference type="PATRIC" id="fig|1121477.3.peg.2472"/>
<evidence type="ECO:0000313" key="3">
    <source>
        <dbReference type="EMBL" id="KKB85279.1"/>
    </source>
</evidence>
<name>A0A0F5LT10_9HYPH</name>
<dbReference type="EMBL" id="FQVC01000016">
    <property type="protein sequence ID" value="SHF88249.1"/>
    <property type="molecule type" value="Genomic_DNA"/>
</dbReference>
<dbReference type="SUPFAM" id="SSF53850">
    <property type="entry name" value="Periplasmic binding protein-like II"/>
    <property type="match status" value="1"/>
</dbReference>
<feature type="domain" description="ABC-type glycine betaine transport system substrate-binding" evidence="2">
    <location>
        <begin position="52"/>
        <end position="329"/>
    </location>
</feature>
<dbReference type="Pfam" id="PF04069">
    <property type="entry name" value="OpuAC"/>
    <property type="match status" value="1"/>
</dbReference>
<dbReference type="GO" id="GO:0022857">
    <property type="term" value="F:transmembrane transporter activity"/>
    <property type="evidence" value="ECO:0007669"/>
    <property type="project" value="InterPro"/>
</dbReference>
<dbReference type="InterPro" id="IPR007210">
    <property type="entry name" value="ABC_Gly_betaine_transp_sub-bd"/>
</dbReference>
<reference evidence="4 6" key="2">
    <citation type="submission" date="2016-11" db="EMBL/GenBank/DDBJ databases">
        <authorList>
            <person name="Jaros S."/>
            <person name="Januszkiewicz K."/>
            <person name="Wedrychowicz H."/>
        </authorList>
    </citation>
    <scope>NUCLEOTIDE SEQUENCE [LARGE SCALE GENOMIC DNA]</scope>
    <source>
        <strain evidence="4 6">DSM 17137</strain>
    </source>
</reference>